<dbReference type="PANTHER" id="PTHR30093:SF47">
    <property type="entry name" value="TYPE IV PILUS NON-CORE MINOR PILIN PILE"/>
    <property type="match status" value="1"/>
</dbReference>
<dbReference type="PANTHER" id="PTHR30093">
    <property type="entry name" value="GENERAL SECRETION PATHWAY PROTEIN G"/>
    <property type="match status" value="1"/>
</dbReference>
<dbReference type="PRINTS" id="PR00813">
    <property type="entry name" value="BCTERIALGSPG"/>
</dbReference>
<gene>
    <name evidence="3" type="ORF">IP93_01793</name>
</gene>
<keyword evidence="2" id="KW-0812">Transmembrane</keyword>
<feature type="transmembrane region" description="Helical" evidence="2">
    <location>
        <begin position="6"/>
        <end position="30"/>
    </location>
</feature>
<keyword evidence="2" id="KW-0472">Membrane</keyword>
<keyword evidence="2" id="KW-1133">Transmembrane helix</keyword>
<reference evidence="3 4" key="1">
    <citation type="journal article" date="2015" name="Stand. Genomic Sci.">
        <title>Genomic Encyclopedia of Bacterial and Archaeal Type Strains, Phase III: the genomes of soil and plant-associated and newly described type strains.</title>
        <authorList>
            <person name="Whitman W.B."/>
            <person name="Woyke T."/>
            <person name="Klenk H.P."/>
            <person name="Zhou Y."/>
            <person name="Lilburn T.G."/>
            <person name="Beck B.J."/>
            <person name="De Vos P."/>
            <person name="Vandamme P."/>
            <person name="Eisen J.A."/>
            <person name="Garrity G."/>
            <person name="Hugenholtz P."/>
            <person name="Kyrpides N.C."/>
        </authorList>
    </citation>
    <scope>NUCLEOTIDE SEQUENCE [LARGE SCALE GENOMIC DNA]</scope>
    <source>
        <strain evidence="3 4">CGMCC 1.10136</strain>
    </source>
</reference>
<evidence type="ECO:0000313" key="3">
    <source>
        <dbReference type="EMBL" id="TWI10698.1"/>
    </source>
</evidence>
<dbReference type="GO" id="GO:0043683">
    <property type="term" value="P:type IV pilus assembly"/>
    <property type="evidence" value="ECO:0007669"/>
    <property type="project" value="InterPro"/>
</dbReference>
<dbReference type="PROSITE" id="PS00409">
    <property type="entry name" value="PROKAR_NTER_METHYL"/>
    <property type="match status" value="1"/>
</dbReference>
<dbReference type="InterPro" id="IPR012902">
    <property type="entry name" value="N_methyl_site"/>
</dbReference>
<evidence type="ECO:0000256" key="1">
    <source>
        <dbReference type="ARBA" id="ARBA00022481"/>
    </source>
</evidence>
<keyword evidence="4" id="KW-1185">Reference proteome</keyword>
<dbReference type="AlphaFoldDB" id="A0A562LT37"/>
<dbReference type="GO" id="GO:0015627">
    <property type="term" value="C:type II protein secretion system complex"/>
    <property type="evidence" value="ECO:0007669"/>
    <property type="project" value="InterPro"/>
</dbReference>
<evidence type="ECO:0000256" key="2">
    <source>
        <dbReference type="SAM" id="Phobius"/>
    </source>
</evidence>
<dbReference type="Proteomes" id="UP000316471">
    <property type="component" value="Unassembled WGS sequence"/>
</dbReference>
<evidence type="ECO:0000313" key="4">
    <source>
        <dbReference type="Proteomes" id="UP000316471"/>
    </source>
</evidence>
<name>A0A562LT37_9GAMM</name>
<protein>
    <submittedName>
        <fullName evidence="3">Type IV pilus assembly protein PilE</fullName>
    </submittedName>
</protein>
<dbReference type="GO" id="GO:0015628">
    <property type="term" value="P:protein secretion by the type II secretion system"/>
    <property type="evidence" value="ECO:0007669"/>
    <property type="project" value="InterPro"/>
</dbReference>
<comment type="caution">
    <text evidence="3">The sequence shown here is derived from an EMBL/GenBank/DDBJ whole genome shotgun (WGS) entry which is preliminary data.</text>
</comment>
<dbReference type="InterPro" id="IPR000983">
    <property type="entry name" value="Bac_GSPG_pilin"/>
</dbReference>
<dbReference type="Pfam" id="PF16732">
    <property type="entry name" value="ComP_DUS"/>
    <property type="match status" value="1"/>
</dbReference>
<organism evidence="3 4">
    <name type="scientific">Aerolutibacter ruishenii</name>
    <dbReference type="NCBI Taxonomy" id="686800"/>
    <lineage>
        <taxon>Bacteria</taxon>
        <taxon>Pseudomonadati</taxon>
        <taxon>Pseudomonadota</taxon>
        <taxon>Gammaproteobacteria</taxon>
        <taxon>Lysobacterales</taxon>
        <taxon>Lysobacteraceae</taxon>
        <taxon>Aerolutibacter</taxon>
    </lineage>
</organism>
<accession>A0A562LT37</accession>
<dbReference type="InterPro" id="IPR031982">
    <property type="entry name" value="PilE-like"/>
</dbReference>
<sequence length="125" mass="13582">MIRAHGFTLIELMIVVAIVAIIAAIAVPSYQESVRKGRRSEAINGVGDLQMRQERWRAENPTYGSLADLGGEPSSNHYKFTVTGNNGTTYTITAEPEGAQTSDRCKKLTVTAGAKPSWETSSCDY</sequence>
<dbReference type="SUPFAM" id="SSF54523">
    <property type="entry name" value="Pili subunits"/>
    <property type="match status" value="1"/>
</dbReference>
<dbReference type="Gene3D" id="3.30.700.10">
    <property type="entry name" value="Glycoprotein, Type 4 Pilin"/>
    <property type="match status" value="1"/>
</dbReference>
<dbReference type="EMBL" id="VLKP01000006">
    <property type="protein sequence ID" value="TWI10698.1"/>
    <property type="molecule type" value="Genomic_DNA"/>
</dbReference>
<dbReference type="InterPro" id="IPR045584">
    <property type="entry name" value="Pilin-like"/>
</dbReference>
<dbReference type="NCBIfam" id="TIGR02532">
    <property type="entry name" value="IV_pilin_GFxxxE"/>
    <property type="match status" value="1"/>
</dbReference>
<dbReference type="Pfam" id="PF07963">
    <property type="entry name" value="N_methyl"/>
    <property type="match status" value="1"/>
</dbReference>
<dbReference type="OrthoDB" id="5296638at2"/>
<keyword evidence="1" id="KW-0488">Methylation</keyword>
<dbReference type="RefSeq" id="WP_144814662.1">
    <property type="nucleotide sequence ID" value="NZ_VLKP01000006.1"/>
</dbReference>
<proteinExistence type="predicted"/>